<evidence type="ECO:0000256" key="1">
    <source>
        <dbReference type="SAM" id="SignalP"/>
    </source>
</evidence>
<keyword evidence="3" id="KW-1185">Reference proteome</keyword>
<organism evidence="2 3">
    <name type="scientific">Streptomonospora algeriensis</name>
    <dbReference type="NCBI Taxonomy" id="995084"/>
    <lineage>
        <taxon>Bacteria</taxon>
        <taxon>Bacillati</taxon>
        <taxon>Actinomycetota</taxon>
        <taxon>Actinomycetes</taxon>
        <taxon>Streptosporangiales</taxon>
        <taxon>Nocardiopsidaceae</taxon>
        <taxon>Streptomonospora</taxon>
    </lineage>
</organism>
<gene>
    <name evidence="2" type="ORF">ACFQZU_04615</name>
</gene>
<name>A0ABW3BBI4_9ACTN</name>
<feature type="chain" id="PRO_5046243322" evidence="1">
    <location>
        <begin position="31"/>
        <end position="150"/>
    </location>
</feature>
<evidence type="ECO:0000313" key="3">
    <source>
        <dbReference type="Proteomes" id="UP001596956"/>
    </source>
</evidence>
<accession>A0ABW3BBI4</accession>
<proteinExistence type="predicted"/>
<feature type="signal peptide" evidence="1">
    <location>
        <begin position="1"/>
        <end position="30"/>
    </location>
</feature>
<dbReference type="EMBL" id="JBHTHR010000073">
    <property type="protein sequence ID" value="MFD0800603.1"/>
    <property type="molecule type" value="Genomic_DNA"/>
</dbReference>
<keyword evidence="1" id="KW-0732">Signal</keyword>
<evidence type="ECO:0000313" key="2">
    <source>
        <dbReference type="EMBL" id="MFD0800603.1"/>
    </source>
</evidence>
<sequence>MRIAKHVAGLIAAVAASVGLLLTAALPASAATAADARPCVDAGFDRQPPGWNPAPAHWCPDWSPRSDGRIPVYFNPDHTSSVQGYLNRTGDRTNWYMCWFPGTELHLGGYYNDAWAYTMADNGQWGYVNQVYFKGGGNNEHDPGLPPCPS</sequence>
<dbReference type="Proteomes" id="UP001596956">
    <property type="component" value="Unassembled WGS sequence"/>
</dbReference>
<reference evidence="3" key="1">
    <citation type="journal article" date="2019" name="Int. J. Syst. Evol. Microbiol.">
        <title>The Global Catalogue of Microorganisms (GCM) 10K type strain sequencing project: providing services to taxonomists for standard genome sequencing and annotation.</title>
        <authorList>
            <consortium name="The Broad Institute Genomics Platform"/>
            <consortium name="The Broad Institute Genome Sequencing Center for Infectious Disease"/>
            <person name="Wu L."/>
            <person name="Ma J."/>
        </authorList>
    </citation>
    <scope>NUCLEOTIDE SEQUENCE [LARGE SCALE GENOMIC DNA]</scope>
    <source>
        <strain evidence="3">CCUG 63369</strain>
    </source>
</reference>
<comment type="caution">
    <text evidence="2">The sequence shown here is derived from an EMBL/GenBank/DDBJ whole genome shotgun (WGS) entry which is preliminary data.</text>
</comment>
<protein>
    <submittedName>
        <fullName evidence="2">Uncharacterized protein</fullName>
    </submittedName>
</protein>